<gene>
    <name evidence="2" type="ORF">CLV47_11165</name>
</gene>
<dbReference type="PRINTS" id="PR00359">
    <property type="entry name" value="BP450"/>
</dbReference>
<dbReference type="PANTHER" id="PTHR46696">
    <property type="entry name" value="P450, PUTATIVE (EUROFUNG)-RELATED"/>
    <property type="match status" value="1"/>
</dbReference>
<dbReference type="GO" id="GO:0006707">
    <property type="term" value="P:cholesterol catabolic process"/>
    <property type="evidence" value="ECO:0007669"/>
    <property type="project" value="TreeGrafter"/>
</dbReference>
<protein>
    <submittedName>
        <fullName evidence="2">Cytochrome P450</fullName>
    </submittedName>
</protein>
<comment type="similarity">
    <text evidence="1">Belongs to the cytochrome P450 family.</text>
</comment>
<comment type="caution">
    <text evidence="2">The sequence shown here is derived from an EMBL/GenBank/DDBJ whole genome shotgun (WGS) entry which is preliminary data.</text>
</comment>
<accession>A0A2T0ZXV4</accession>
<dbReference type="AlphaFoldDB" id="A0A2T0ZXV4"/>
<evidence type="ECO:0000313" key="2">
    <source>
        <dbReference type="EMBL" id="PRZ41189.1"/>
    </source>
</evidence>
<evidence type="ECO:0000256" key="1">
    <source>
        <dbReference type="ARBA" id="ARBA00010617"/>
    </source>
</evidence>
<dbReference type="GO" id="GO:0020037">
    <property type="term" value="F:heme binding"/>
    <property type="evidence" value="ECO:0007669"/>
    <property type="project" value="InterPro"/>
</dbReference>
<dbReference type="InterPro" id="IPR002397">
    <property type="entry name" value="Cyt_P450_B"/>
</dbReference>
<dbReference type="Proteomes" id="UP000237752">
    <property type="component" value="Unassembled WGS sequence"/>
</dbReference>
<proteinExistence type="inferred from homology"/>
<dbReference type="Gene3D" id="1.10.630.10">
    <property type="entry name" value="Cytochrome P450"/>
    <property type="match status" value="1"/>
</dbReference>
<reference evidence="2 3" key="1">
    <citation type="submission" date="2018-03" db="EMBL/GenBank/DDBJ databases">
        <title>Genomic Encyclopedia of Archaeal and Bacterial Type Strains, Phase II (KMG-II): from individual species to whole genera.</title>
        <authorList>
            <person name="Goeker M."/>
        </authorList>
    </citation>
    <scope>NUCLEOTIDE SEQUENCE [LARGE SCALE GENOMIC DNA]</scope>
    <source>
        <strain evidence="2 3">DSM 100065</strain>
    </source>
</reference>
<dbReference type="RefSeq" id="WP_106349565.1">
    <property type="nucleotide sequence ID" value="NZ_PVUE01000011.1"/>
</dbReference>
<dbReference type="EMBL" id="PVUE01000011">
    <property type="protein sequence ID" value="PRZ41189.1"/>
    <property type="molecule type" value="Genomic_DNA"/>
</dbReference>
<dbReference type="GO" id="GO:0036199">
    <property type="term" value="F:cholest-4-en-3-one 26-monooxygenase activity"/>
    <property type="evidence" value="ECO:0007669"/>
    <property type="project" value="TreeGrafter"/>
</dbReference>
<keyword evidence="3" id="KW-1185">Reference proteome</keyword>
<dbReference type="OrthoDB" id="5241086at2"/>
<dbReference type="InterPro" id="IPR001128">
    <property type="entry name" value="Cyt_P450"/>
</dbReference>
<evidence type="ECO:0000313" key="3">
    <source>
        <dbReference type="Proteomes" id="UP000237752"/>
    </source>
</evidence>
<dbReference type="SUPFAM" id="SSF48264">
    <property type="entry name" value="Cytochrome P450"/>
    <property type="match status" value="1"/>
</dbReference>
<organism evidence="2 3">
    <name type="scientific">Antricoccus suffuscus</name>
    <dbReference type="NCBI Taxonomy" id="1629062"/>
    <lineage>
        <taxon>Bacteria</taxon>
        <taxon>Bacillati</taxon>
        <taxon>Actinomycetota</taxon>
        <taxon>Actinomycetes</taxon>
        <taxon>Geodermatophilales</taxon>
        <taxon>Antricoccaceae</taxon>
        <taxon>Antricoccus</taxon>
    </lineage>
</organism>
<dbReference type="GO" id="GO:0005506">
    <property type="term" value="F:iron ion binding"/>
    <property type="evidence" value="ECO:0007669"/>
    <property type="project" value="InterPro"/>
</dbReference>
<dbReference type="GO" id="GO:0008395">
    <property type="term" value="F:steroid hydroxylase activity"/>
    <property type="evidence" value="ECO:0007669"/>
    <property type="project" value="TreeGrafter"/>
</dbReference>
<dbReference type="InterPro" id="IPR036396">
    <property type="entry name" value="Cyt_P450_sf"/>
</dbReference>
<dbReference type="Pfam" id="PF00067">
    <property type="entry name" value="p450"/>
    <property type="match status" value="1"/>
</dbReference>
<name>A0A2T0ZXV4_9ACTN</name>
<sequence length="427" mass="47846">MTIVLPSAHEHPLTTDKDISSPEFWLKSFDERDKTFGWLRKNAPVSWHHPLQDVSVPPEVHKEKGFWAVVKAEDITYVSQNQELFSSDQQRTNIMLRPRVPDMIQSPSFLEMDPPLHTKYRRTISAAFTPKAVRRLADQINTRAEQIIDRVRGAGDIDFVEEVAAKLPMMTVADMVGVPEHLVETFALAGDRFIGANDPEINGGANPMEFVQDQINTLVGIGLDLVAQRRKDPKDDIATALANADDIFGHPLNESEMGAVMLLLSVAGNDTTKQTTARTVMTLWDNLDQREWLMEDFDGRIMSSIDEFIRHASPVLEFARTATQDLELRGEHIQAGDKVVIFYCSGNRDESVFDNPGKFDLHRGRNPHVGFGGGGVHFCLGSGVAKTQLRALFSQILTKLPDMKIGEPEMLRSEFIHGVRHLPVHIP</sequence>
<dbReference type="PANTHER" id="PTHR46696:SF4">
    <property type="entry name" value="BIOTIN BIOSYNTHESIS CYTOCHROME P450"/>
    <property type="match status" value="1"/>
</dbReference>